<dbReference type="Pfam" id="PF01694">
    <property type="entry name" value="Rhomboid"/>
    <property type="match status" value="1"/>
</dbReference>
<keyword evidence="4" id="KW-0378">Hydrolase</keyword>
<name>X0X1B9_9ZZZZ</name>
<comment type="caution">
    <text evidence="9">The sequence shown here is derived from an EMBL/GenBank/DDBJ whole genome shotgun (WGS) entry which is preliminary data.</text>
</comment>
<dbReference type="PANTHER" id="PTHR43731:SF14">
    <property type="entry name" value="PRESENILIN-ASSOCIATED RHOMBOID-LIKE PROTEIN, MITOCHONDRIAL"/>
    <property type="match status" value="1"/>
</dbReference>
<feature type="transmembrane region" description="Helical" evidence="7">
    <location>
        <begin position="116"/>
        <end position="142"/>
    </location>
</feature>
<sequence length="153" mass="17072">MGWQDRDYAKKATPQRGVWAAGPRPMPQGRSIVTILLIINVAVFVLCRISSQPGRMLTSPLFQWTAMYTPDVLHGQIWRLITSDYLHWSFGHILMNMIGLHFLGRPLERDWGPRKFLAIYTIAGLLGSVFYLLLGLCGWLSINGIAAGASGCV</sequence>
<keyword evidence="6 7" id="KW-0472">Membrane</keyword>
<feature type="transmembrane region" description="Helical" evidence="7">
    <location>
        <begin position="32"/>
        <end position="51"/>
    </location>
</feature>
<evidence type="ECO:0000259" key="8">
    <source>
        <dbReference type="Pfam" id="PF01694"/>
    </source>
</evidence>
<evidence type="ECO:0000256" key="1">
    <source>
        <dbReference type="ARBA" id="ARBA00004141"/>
    </source>
</evidence>
<keyword evidence="3 7" id="KW-0812">Transmembrane</keyword>
<comment type="similarity">
    <text evidence="2">Belongs to the peptidase S54 family.</text>
</comment>
<evidence type="ECO:0000256" key="3">
    <source>
        <dbReference type="ARBA" id="ARBA00022692"/>
    </source>
</evidence>
<evidence type="ECO:0000256" key="2">
    <source>
        <dbReference type="ARBA" id="ARBA00009045"/>
    </source>
</evidence>
<dbReference type="GO" id="GO:0004252">
    <property type="term" value="F:serine-type endopeptidase activity"/>
    <property type="evidence" value="ECO:0007669"/>
    <property type="project" value="InterPro"/>
</dbReference>
<dbReference type="InterPro" id="IPR022764">
    <property type="entry name" value="Peptidase_S54_rhomboid_dom"/>
</dbReference>
<dbReference type="AlphaFoldDB" id="X0X1B9"/>
<comment type="subcellular location">
    <subcellularLocation>
        <location evidence="1">Membrane</location>
        <topology evidence="1">Multi-pass membrane protein</topology>
    </subcellularLocation>
</comment>
<dbReference type="EMBL" id="BARS01040540">
    <property type="protein sequence ID" value="GAG36810.1"/>
    <property type="molecule type" value="Genomic_DNA"/>
</dbReference>
<reference evidence="9" key="1">
    <citation type="journal article" date="2014" name="Front. Microbiol.">
        <title>High frequency of phylogenetically diverse reductive dehalogenase-homologous genes in deep subseafloor sedimentary metagenomes.</title>
        <authorList>
            <person name="Kawai M."/>
            <person name="Futagami T."/>
            <person name="Toyoda A."/>
            <person name="Takaki Y."/>
            <person name="Nishi S."/>
            <person name="Hori S."/>
            <person name="Arai W."/>
            <person name="Tsubouchi T."/>
            <person name="Morono Y."/>
            <person name="Uchiyama I."/>
            <person name="Ito T."/>
            <person name="Fujiyama A."/>
            <person name="Inagaki F."/>
            <person name="Takami H."/>
        </authorList>
    </citation>
    <scope>NUCLEOTIDE SEQUENCE</scope>
    <source>
        <strain evidence="9">Expedition CK06-06</strain>
    </source>
</reference>
<accession>X0X1B9</accession>
<dbReference type="SUPFAM" id="SSF144091">
    <property type="entry name" value="Rhomboid-like"/>
    <property type="match status" value="1"/>
</dbReference>
<proteinExistence type="inferred from homology"/>
<dbReference type="PANTHER" id="PTHR43731">
    <property type="entry name" value="RHOMBOID PROTEASE"/>
    <property type="match status" value="1"/>
</dbReference>
<protein>
    <recommendedName>
        <fullName evidence="8">Peptidase S54 rhomboid domain-containing protein</fullName>
    </recommendedName>
</protein>
<feature type="non-terminal residue" evidence="9">
    <location>
        <position position="153"/>
    </location>
</feature>
<evidence type="ECO:0000256" key="5">
    <source>
        <dbReference type="ARBA" id="ARBA00022989"/>
    </source>
</evidence>
<dbReference type="InterPro" id="IPR050925">
    <property type="entry name" value="Rhomboid_protease_S54"/>
</dbReference>
<dbReference type="InterPro" id="IPR035952">
    <property type="entry name" value="Rhomboid-like_sf"/>
</dbReference>
<evidence type="ECO:0000256" key="6">
    <source>
        <dbReference type="ARBA" id="ARBA00023136"/>
    </source>
</evidence>
<feature type="transmembrane region" description="Helical" evidence="7">
    <location>
        <begin position="85"/>
        <end position="104"/>
    </location>
</feature>
<evidence type="ECO:0000256" key="7">
    <source>
        <dbReference type="SAM" id="Phobius"/>
    </source>
</evidence>
<feature type="domain" description="Peptidase S54 rhomboid" evidence="8">
    <location>
        <begin position="75"/>
        <end position="153"/>
    </location>
</feature>
<dbReference type="GO" id="GO:0016020">
    <property type="term" value="C:membrane"/>
    <property type="evidence" value="ECO:0007669"/>
    <property type="project" value="UniProtKB-SubCell"/>
</dbReference>
<evidence type="ECO:0000313" key="9">
    <source>
        <dbReference type="EMBL" id="GAG36810.1"/>
    </source>
</evidence>
<evidence type="ECO:0000256" key="4">
    <source>
        <dbReference type="ARBA" id="ARBA00022801"/>
    </source>
</evidence>
<gene>
    <name evidence="9" type="ORF">S01H1_61777</name>
</gene>
<dbReference type="Gene3D" id="1.20.1540.10">
    <property type="entry name" value="Rhomboid-like"/>
    <property type="match status" value="1"/>
</dbReference>
<organism evidence="9">
    <name type="scientific">marine sediment metagenome</name>
    <dbReference type="NCBI Taxonomy" id="412755"/>
    <lineage>
        <taxon>unclassified sequences</taxon>
        <taxon>metagenomes</taxon>
        <taxon>ecological metagenomes</taxon>
    </lineage>
</organism>
<keyword evidence="5 7" id="KW-1133">Transmembrane helix</keyword>